<sequence length="47" mass="4943">MTVVVGIDIDSNVGHADFGGIAGAVTVVVLENLARENRQQLPGFQSF</sequence>
<dbReference type="Proteomes" id="UP001500840">
    <property type="component" value="Unassembled WGS sequence"/>
</dbReference>
<protein>
    <submittedName>
        <fullName evidence="1">Uncharacterized protein</fullName>
    </submittedName>
</protein>
<reference evidence="2" key="1">
    <citation type="journal article" date="2019" name="Int. J. Syst. Evol. Microbiol.">
        <title>The Global Catalogue of Microorganisms (GCM) 10K type strain sequencing project: providing services to taxonomists for standard genome sequencing and annotation.</title>
        <authorList>
            <consortium name="The Broad Institute Genomics Platform"/>
            <consortium name="The Broad Institute Genome Sequencing Center for Infectious Disease"/>
            <person name="Wu L."/>
            <person name="Ma J."/>
        </authorList>
    </citation>
    <scope>NUCLEOTIDE SEQUENCE [LARGE SCALE GENOMIC DNA]</scope>
    <source>
        <strain evidence="2">JCM 17759</strain>
    </source>
</reference>
<gene>
    <name evidence="1" type="ORF">GCM10023156_22510</name>
</gene>
<evidence type="ECO:0000313" key="2">
    <source>
        <dbReference type="Proteomes" id="UP001500840"/>
    </source>
</evidence>
<comment type="caution">
    <text evidence="1">The sequence shown here is derived from an EMBL/GenBank/DDBJ whole genome shotgun (WGS) entry which is preliminary data.</text>
</comment>
<proteinExistence type="predicted"/>
<accession>A0ABP8MPC0</accession>
<organism evidence="1 2">
    <name type="scientific">Novipirellula rosea</name>
    <dbReference type="NCBI Taxonomy" id="1031540"/>
    <lineage>
        <taxon>Bacteria</taxon>
        <taxon>Pseudomonadati</taxon>
        <taxon>Planctomycetota</taxon>
        <taxon>Planctomycetia</taxon>
        <taxon>Pirellulales</taxon>
        <taxon>Pirellulaceae</taxon>
        <taxon>Novipirellula</taxon>
    </lineage>
</organism>
<evidence type="ECO:0000313" key="1">
    <source>
        <dbReference type="EMBL" id="GAA4452701.1"/>
    </source>
</evidence>
<dbReference type="EMBL" id="BAABGA010000029">
    <property type="protein sequence ID" value="GAA4452701.1"/>
    <property type="molecule type" value="Genomic_DNA"/>
</dbReference>
<keyword evidence="2" id="KW-1185">Reference proteome</keyword>
<name>A0ABP8MPC0_9BACT</name>